<evidence type="ECO:0000313" key="3">
    <source>
        <dbReference type="Proteomes" id="UP000029980"/>
    </source>
</evidence>
<gene>
    <name evidence="2" type="ORF">TEU_02655</name>
</gene>
<sequence length="143" mass="15830">MRRLQRRLYSLIPLVLSGYLLYTTAGEWALLLFPLALIGIHWHFFGMIFLIGTGIILVYKNIGGVLGLSIVALALLAVEMGQMDRERAPYEHYAVLVLATFLSIPTYLLIYTISPFLPKLEVTAIAAGLVLALYLFTKTAGEG</sequence>
<dbReference type="EMBL" id="CP008887">
    <property type="protein sequence ID" value="AIU69330.1"/>
    <property type="molecule type" value="Genomic_DNA"/>
</dbReference>
<evidence type="ECO:0000313" key="2">
    <source>
        <dbReference type="EMBL" id="AIU69330.1"/>
    </source>
</evidence>
<accession>A0A097QS70</accession>
<protein>
    <submittedName>
        <fullName evidence="2">Uncharacterized protein</fullName>
    </submittedName>
</protein>
<evidence type="ECO:0000256" key="1">
    <source>
        <dbReference type="SAM" id="Phobius"/>
    </source>
</evidence>
<keyword evidence="1" id="KW-0812">Transmembrane</keyword>
<proteinExistence type="predicted"/>
<name>A0A097QS70_9EURY</name>
<feature type="transmembrane region" description="Helical" evidence="1">
    <location>
        <begin position="93"/>
        <end position="113"/>
    </location>
</feature>
<organism evidence="2 3">
    <name type="scientific">Thermococcus eurythermalis</name>
    <dbReference type="NCBI Taxonomy" id="1505907"/>
    <lineage>
        <taxon>Archaea</taxon>
        <taxon>Methanobacteriati</taxon>
        <taxon>Methanobacteriota</taxon>
        <taxon>Thermococci</taxon>
        <taxon>Thermococcales</taxon>
        <taxon>Thermococcaceae</taxon>
        <taxon>Thermococcus</taxon>
    </lineage>
</organism>
<dbReference type="STRING" id="1505907.TEU_02655"/>
<reference evidence="2 3" key="1">
    <citation type="journal article" date="2015" name="Int. J. Syst. Evol. Microbiol.">
        <title>Thermococcus eurythermalis sp. nov., a conditional piezophilic hyperthermophilic archaeon with a wide temperature range isolated from an oil-immersed chimney in the Guaymas Basin.</title>
        <authorList>
            <person name="Zhao W."/>
            <person name="Zeng X."/>
            <person name="Xiao X."/>
        </authorList>
    </citation>
    <scope>NUCLEOTIDE SEQUENCE [LARGE SCALE GENOMIC DNA]</scope>
    <source>
        <strain evidence="2 3">A501</strain>
    </source>
</reference>
<feature type="transmembrane region" description="Helical" evidence="1">
    <location>
        <begin position="31"/>
        <end position="58"/>
    </location>
</feature>
<dbReference type="HOGENOM" id="CLU_151096_0_0_2"/>
<dbReference type="OrthoDB" id="103686at2157"/>
<keyword evidence="1" id="KW-0472">Membrane</keyword>
<dbReference type="GeneID" id="25152334"/>
<feature type="transmembrane region" description="Helical" evidence="1">
    <location>
        <begin position="65"/>
        <end position="81"/>
    </location>
</feature>
<dbReference type="AlphaFoldDB" id="A0A097QS70"/>
<keyword evidence="3" id="KW-1185">Reference proteome</keyword>
<feature type="transmembrane region" description="Helical" evidence="1">
    <location>
        <begin position="120"/>
        <end position="137"/>
    </location>
</feature>
<dbReference type="RefSeq" id="WP_050002311.1">
    <property type="nucleotide sequence ID" value="NZ_CP008887.1"/>
</dbReference>
<keyword evidence="1" id="KW-1133">Transmembrane helix</keyword>
<dbReference type="Proteomes" id="UP000029980">
    <property type="component" value="Chromosome"/>
</dbReference>
<dbReference type="KEGG" id="teu:TEU_02655"/>